<dbReference type="SUPFAM" id="SSF53335">
    <property type="entry name" value="S-adenosyl-L-methionine-dependent methyltransferases"/>
    <property type="match status" value="1"/>
</dbReference>
<sequence>MEKTSAIFDKLAKTYEENVDFDNPYNNDYERPAMISNIPSNIAGKSVLDAGCAAGWYSEYLSHQGAIVTGVDISKKMIEAANRRIGDKAKFVCHDLQEDLPFGENEFDLIISSLSLHYLKDWDRTFSEFNRILKHEGTFLFSVHHPFMDFHNFDSEDYFQKELLTDTWKKSDLTVDVHFYRRPLQEIVMETIRFFQLGKIIEPQPRDQMKHKYLKGYQYLMKNPHFLIVKAKSKK</sequence>
<keyword evidence="2" id="KW-0489">Methyltransferase</keyword>
<accession>A0A3D8PPV6</accession>
<dbReference type="OrthoDB" id="9791837at2"/>
<dbReference type="RefSeq" id="WP_115773681.1">
    <property type="nucleotide sequence ID" value="NZ_PIOC01000017.1"/>
</dbReference>
<dbReference type="PANTHER" id="PTHR43861">
    <property type="entry name" value="TRANS-ACONITATE 2-METHYLTRANSFERASE-RELATED"/>
    <property type="match status" value="1"/>
</dbReference>
<dbReference type="Proteomes" id="UP000257143">
    <property type="component" value="Unassembled WGS sequence"/>
</dbReference>
<keyword evidence="2" id="KW-0808">Transferase</keyword>
<protein>
    <submittedName>
        <fullName evidence="2">SAM-dependent methyltransferase</fullName>
    </submittedName>
</protein>
<reference evidence="3" key="1">
    <citation type="submission" date="2017-11" db="EMBL/GenBank/DDBJ databases">
        <authorList>
            <person name="Zhu W."/>
        </authorList>
    </citation>
    <scope>NUCLEOTIDE SEQUENCE [LARGE SCALE GENOMIC DNA]</scope>
    <source>
        <strain evidence="3">CAU 1183</strain>
    </source>
</reference>
<evidence type="ECO:0000259" key="1">
    <source>
        <dbReference type="Pfam" id="PF08241"/>
    </source>
</evidence>
<comment type="caution">
    <text evidence="2">The sequence shown here is derived from an EMBL/GenBank/DDBJ whole genome shotgun (WGS) entry which is preliminary data.</text>
</comment>
<dbReference type="Pfam" id="PF08241">
    <property type="entry name" value="Methyltransf_11"/>
    <property type="match status" value="1"/>
</dbReference>
<proteinExistence type="predicted"/>
<dbReference type="CDD" id="cd02440">
    <property type="entry name" value="AdoMet_MTases"/>
    <property type="match status" value="1"/>
</dbReference>
<dbReference type="Gene3D" id="3.40.50.150">
    <property type="entry name" value="Vaccinia Virus protein VP39"/>
    <property type="match status" value="1"/>
</dbReference>
<dbReference type="EMBL" id="PIOC01000017">
    <property type="protein sequence ID" value="RDW18123.1"/>
    <property type="molecule type" value="Genomic_DNA"/>
</dbReference>
<dbReference type="InterPro" id="IPR013216">
    <property type="entry name" value="Methyltransf_11"/>
</dbReference>
<dbReference type="GO" id="GO:0032259">
    <property type="term" value="P:methylation"/>
    <property type="evidence" value="ECO:0007669"/>
    <property type="project" value="UniProtKB-KW"/>
</dbReference>
<feature type="domain" description="Methyltransferase type 11" evidence="1">
    <location>
        <begin position="48"/>
        <end position="141"/>
    </location>
</feature>
<evidence type="ECO:0000313" key="3">
    <source>
        <dbReference type="Proteomes" id="UP000257143"/>
    </source>
</evidence>
<dbReference type="AlphaFoldDB" id="A0A3D8PPV6"/>
<organism evidence="2 3">
    <name type="scientific">Oceanobacillus arenosus</name>
    <dbReference type="NCBI Taxonomy" id="1229153"/>
    <lineage>
        <taxon>Bacteria</taxon>
        <taxon>Bacillati</taxon>
        <taxon>Bacillota</taxon>
        <taxon>Bacilli</taxon>
        <taxon>Bacillales</taxon>
        <taxon>Bacillaceae</taxon>
        <taxon>Oceanobacillus</taxon>
    </lineage>
</organism>
<name>A0A3D8PPV6_9BACI</name>
<gene>
    <name evidence="2" type="ORF">CWR48_11055</name>
</gene>
<dbReference type="InterPro" id="IPR029063">
    <property type="entry name" value="SAM-dependent_MTases_sf"/>
</dbReference>
<dbReference type="GO" id="GO:0008757">
    <property type="term" value="F:S-adenosylmethionine-dependent methyltransferase activity"/>
    <property type="evidence" value="ECO:0007669"/>
    <property type="project" value="InterPro"/>
</dbReference>
<dbReference type="PANTHER" id="PTHR43861:SF1">
    <property type="entry name" value="TRANS-ACONITATE 2-METHYLTRANSFERASE"/>
    <property type="match status" value="1"/>
</dbReference>
<keyword evidence="3" id="KW-1185">Reference proteome</keyword>
<evidence type="ECO:0000313" key="2">
    <source>
        <dbReference type="EMBL" id="RDW18123.1"/>
    </source>
</evidence>